<evidence type="ECO:0000256" key="1">
    <source>
        <dbReference type="SAM" id="MobiDB-lite"/>
    </source>
</evidence>
<accession>A0ABD0KQL6</accession>
<sequence>MTGISRHRKSDRGTEWEAVNETDSALSITSTHANASNLRGHNYGESQAISGDKDRNINHLELIAPQANVSPTRSPSPTFGGQTPESLINVISCRWCLISTV</sequence>
<protein>
    <submittedName>
        <fullName evidence="2">Uncharacterized protein</fullName>
    </submittedName>
</protein>
<organism evidence="2 3">
    <name type="scientific">Batillaria attramentaria</name>
    <dbReference type="NCBI Taxonomy" id="370345"/>
    <lineage>
        <taxon>Eukaryota</taxon>
        <taxon>Metazoa</taxon>
        <taxon>Spiralia</taxon>
        <taxon>Lophotrochozoa</taxon>
        <taxon>Mollusca</taxon>
        <taxon>Gastropoda</taxon>
        <taxon>Caenogastropoda</taxon>
        <taxon>Sorbeoconcha</taxon>
        <taxon>Cerithioidea</taxon>
        <taxon>Batillariidae</taxon>
        <taxon>Batillaria</taxon>
    </lineage>
</organism>
<comment type="caution">
    <text evidence="2">The sequence shown here is derived from an EMBL/GenBank/DDBJ whole genome shotgun (WGS) entry which is preliminary data.</text>
</comment>
<evidence type="ECO:0000313" key="3">
    <source>
        <dbReference type="Proteomes" id="UP001519460"/>
    </source>
</evidence>
<gene>
    <name evidence="2" type="ORF">BaRGS_00019176</name>
</gene>
<proteinExistence type="predicted"/>
<keyword evidence="3" id="KW-1185">Reference proteome</keyword>
<reference evidence="2 3" key="1">
    <citation type="journal article" date="2023" name="Sci. Data">
        <title>Genome assembly of the Korean intertidal mud-creeper Batillaria attramentaria.</title>
        <authorList>
            <person name="Patra A.K."/>
            <person name="Ho P.T."/>
            <person name="Jun S."/>
            <person name="Lee S.J."/>
            <person name="Kim Y."/>
            <person name="Won Y.J."/>
        </authorList>
    </citation>
    <scope>NUCLEOTIDE SEQUENCE [LARGE SCALE GENOMIC DNA]</scope>
    <source>
        <strain evidence="2">Wonlab-2016</strain>
    </source>
</reference>
<dbReference type="EMBL" id="JACVVK020000136">
    <property type="protein sequence ID" value="KAK7489542.1"/>
    <property type="molecule type" value="Genomic_DNA"/>
</dbReference>
<dbReference type="AlphaFoldDB" id="A0ABD0KQL6"/>
<feature type="compositionally biased region" description="Basic residues" evidence="1">
    <location>
        <begin position="1"/>
        <end position="10"/>
    </location>
</feature>
<dbReference type="Proteomes" id="UP001519460">
    <property type="component" value="Unassembled WGS sequence"/>
</dbReference>
<name>A0ABD0KQL6_9CAEN</name>
<evidence type="ECO:0000313" key="2">
    <source>
        <dbReference type="EMBL" id="KAK7489542.1"/>
    </source>
</evidence>
<feature type="region of interest" description="Disordered" evidence="1">
    <location>
        <begin position="1"/>
        <end position="27"/>
    </location>
</feature>